<dbReference type="PROSITE" id="PS51464">
    <property type="entry name" value="SIS"/>
    <property type="match status" value="1"/>
</dbReference>
<gene>
    <name evidence="2" type="ORF">F1721_31870</name>
</gene>
<dbReference type="Gene3D" id="3.40.50.10490">
    <property type="entry name" value="Glucose-6-phosphate isomerase like protein, domain 1"/>
    <property type="match status" value="3"/>
</dbReference>
<reference evidence="2 3" key="1">
    <citation type="submission" date="2019-09" db="EMBL/GenBank/DDBJ databases">
        <title>Draft genome sequence of the thermophilic Saccharopolyspora hirsuta VKM Ac-666T.</title>
        <authorList>
            <person name="Lobastova T.G."/>
            <person name="Fokina V."/>
            <person name="Bragin E.Y."/>
            <person name="Shtratnikova V.Y."/>
            <person name="Starodumova I.P."/>
            <person name="Tarlachkov S.V."/>
            <person name="Donova M.V."/>
        </authorList>
    </citation>
    <scope>NUCLEOTIDE SEQUENCE [LARGE SCALE GENOMIC DNA]</scope>
    <source>
        <strain evidence="2 3">VKM Ac-666</strain>
    </source>
</reference>
<evidence type="ECO:0000313" key="3">
    <source>
        <dbReference type="Proteomes" id="UP000323946"/>
    </source>
</evidence>
<dbReference type="EMBL" id="VWPH01000019">
    <property type="protein sequence ID" value="KAA5826081.1"/>
    <property type="molecule type" value="Genomic_DNA"/>
</dbReference>
<dbReference type="InterPro" id="IPR035490">
    <property type="entry name" value="GlmS/FrlB_SIS"/>
</dbReference>
<dbReference type="Proteomes" id="UP000323946">
    <property type="component" value="Unassembled WGS sequence"/>
</dbReference>
<keyword evidence="3" id="KW-1185">Reference proteome</keyword>
<dbReference type="GO" id="GO:0016853">
    <property type="term" value="F:isomerase activity"/>
    <property type="evidence" value="ECO:0007669"/>
    <property type="project" value="UniProtKB-KW"/>
</dbReference>
<dbReference type="OrthoDB" id="367283at2"/>
<evidence type="ECO:0000259" key="1">
    <source>
        <dbReference type="PROSITE" id="PS51464"/>
    </source>
</evidence>
<dbReference type="AlphaFoldDB" id="A0A5M7BF11"/>
<organism evidence="2 3">
    <name type="scientific">Saccharopolyspora hirsuta</name>
    <dbReference type="NCBI Taxonomy" id="1837"/>
    <lineage>
        <taxon>Bacteria</taxon>
        <taxon>Bacillati</taxon>
        <taxon>Actinomycetota</taxon>
        <taxon>Actinomycetes</taxon>
        <taxon>Pseudonocardiales</taxon>
        <taxon>Pseudonocardiaceae</taxon>
        <taxon>Saccharopolyspora</taxon>
    </lineage>
</organism>
<dbReference type="SUPFAM" id="SSF53697">
    <property type="entry name" value="SIS domain"/>
    <property type="match status" value="1"/>
</dbReference>
<dbReference type="SMR" id="A0A5M7BF11"/>
<dbReference type="InterPro" id="IPR046348">
    <property type="entry name" value="SIS_dom_sf"/>
</dbReference>
<dbReference type="GO" id="GO:1901135">
    <property type="term" value="P:carbohydrate derivative metabolic process"/>
    <property type="evidence" value="ECO:0007669"/>
    <property type="project" value="InterPro"/>
</dbReference>
<sequence>MAQSSTLSEITSQPGCWRRAAELAETVRDVLPRPGERVAAIGCGTSWFMAQSYAALREQAGLGITDAFAASEMPRSRRYDRIVALTRSGTTTEVHQLLAAVRGTSPTVVLTATPAEVRGAADEVVDLSFCDERSVVQTRFATSTLALLRTHLGHRITEAADQAEAVLSAQLPAELLEAQQFTFLGTGWSAGIAHEAALKLREAAGVWTESYPALEYRHGPVSIAEPGRATWLFGGEPPGLAEEIRRTGAAFVHHAADPMAELVRAQLLAVGLAERRGIDPDRPRNLSRSVVLP</sequence>
<dbReference type="CDD" id="cd05009">
    <property type="entry name" value="SIS_GlmS_GlmD_2"/>
    <property type="match status" value="1"/>
</dbReference>
<proteinExistence type="predicted"/>
<keyword evidence="2" id="KW-0413">Isomerase</keyword>
<feature type="domain" description="SIS" evidence="1">
    <location>
        <begin position="23"/>
        <end position="165"/>
    </location>
</feature>
<name>A0A5M7BF11_SACHI</name>
<dbReference type="GO" id="GO:0097367">
    <property type="term" value="F:carbohydrate derivative binding"/>
    <property type="evidence" value="ECO:0007669"/>
    <property type="project" value="InterPro"/>
</dbReference>
<dbReference type="PANTHER" id="PTHR10937">
    <property type="entry name" value="GLUCOSAMINE--FRUCTOSE-6-PHOSPHATE AMINOTRANSFERASE, ISOMERIZING"/>
    <property type="match status" value="1"/>
</dbReference>
<protein>
    <submittedName>
        <fullName evidence="2">Sugar isomerase</fullName>
    </submittedName>
</protein>
<dbReference type="RefSeq" id="WP_150070545.1">
    <property type="nucleotide sequence ID" value="NZ_JBEPDJ010000016.1"/>
</dbReference>
<comment type="caution">
    <text evidence="2">The sequence shown here is derived from an EMBL/GenBank/DDBJ whole genome shotgun (WGS) entry which is preliminary data.</text>
</comment>
<evidence type="ECO:0000313" key="2">
    <source>
        <dbReference type="EMBL" id="KAA5826081.1"/>
    </source>
</evidence>
<dbReference type="InterPro" id="IPR001347">
    <property type="entry name" value="SIS_dom"/>
</dbReference>
<accession>A0A5M7BF11</accession>